<evidence type="ECO:0000256" key="3">
    <source>
        <dbReference type="ARBA" id="ARBA00004663"/>
    </source>
</evidence>
<evidence type="ECO:0000313" key="21">
    <source>
        <dbReference type="Proteomes" id="UP001617427"/>
    </source>
</evidence>
<dbReference type="EMBL" id="JBIUZV010000002">
    <property type="protein sequence ID" value="MFJ3045157.1"/>
    <property type="molecule type" value="Genomic_DNA"/>
</dbReference>
<reference evidence="20 21" key="1">
    <citation type="submission" date="2024-10" db="EMBL/GenBank/DDBJ databases">
        <title>The Natural Products Discovery Center: Release of the First 8490 Sequenced Strains for Exploring Actinobacteria Biosynthetic Diversity.</title>
        <authorList>
            <person name="Kalkreuter E."/>
            <person name="Kautsar S.A."/>
            <person name="Yang D."/>
            <person name="Bader C.D."/>
            <person name="Teijaro C.N."/>
            <person name="Fluegel L."/>
            <person name="Davis C.M."/>
            <person name="Simpson J.R."/>
            <person name="Lauterbach L."/>
            <person name="Steele A.D."/>
            <person name="Gui C."/>
            <person name="Meng S."/>
            <person name="Li G."/>
            <person name="Viehrig K."/>
            <person name="Ye F."/>
            <person name="Su P."/>
            <person name="Kiefer A.F."/>
            <person name="Nichols A."/>
            <person name="Cepeda A.J."/>
            <person name="Yan W."/>
            <person name="Fan B."/>
            <person name="Jiang Y."/>
            <person name="Adhikari A."/>
            <person name="Zheng C.-J."/>
            <person name="Schuster L."/>
            <person name="Cowan T.M."/>
            <person name="Smanski M.J."/>
            <person name="Chevrette M.G."/>
            <person name="De Carvalho L.P.S."/>
            <person name="Shen B."/>
        </authorList>
    </citation>
    <scope>NUCLEOTIDE SEQUENCE [LARGE SCALE GENOMIC DNA]</scope>
    <source>
        <strain evidence="20 21">NPDC087045</strain>
    </source>
</reference>
<keyword evidence="7 19" id="KW-1003">Cell membrane</keyword>
<dbReference type="EC" id="2.7.8.26" evidence="5 19"/>
<dbReference type="Pfam" id="PF02654">
    <property type="entry name" value="CobS"/>
    <property type="match status" value="1"/>
</dbReference>
<keyword evidence="9 19" id="KW-0808">Transferase</keyword>
<comment type="cofactor">
    <cofactor evidence="1 19">
        <name>Mg(2+)</name>
        <dbReference type="ChEBI" id="CHEBI:18420"/>
    </cofactor>
</comment>
<comment type="catalytic activity">
    <reaction evidence="18 19">
        <text>alpha-ribazole 5'-phosphate + adenosylcob(III)inamide-GDP = adenosylcob(III)alamin 5'-phosphate + GMP + H(+)</text>
        <dbReference type="Rhea" id="RHEA:23560"/>
        <dbReference type="ChEBI" id="CHEBI:15378"/>
        <dbReference type="ChEBI" id="CHEBI:57918"/>
        <dbReference type="ChEBI" id="CHEBI:58115"/>
        <dbReference type="ChEBI" id="CHEBI:60487"/>
        <dbReference type="ChEBI" id="CHEBI:60493"/>
        <dbReference type="EC" id="2.7.8.26"/>
    </reaction>
</comment>
<comment type="similarity">
    <text evidence="4 19">Belongs to the CobS family.</text>
</comment>
<sequence>MAEHPSTGQAQPAPASRGVAHQLRLFFIALQFFTRLPIPRWVGFHPDWLQRCTRYFPLVGWIVAWVTALVYVLAAQFWPQAVAVLLSTAAGIWLTGAFHEDGFADVCDGLGGSSSRERALDIMRDSRVGAYGAIGIAMLLALKLVALNAMLPFQVLAALGIAHPLSRWLATCLIWRMDYVREEGKAKPLAQHMTGGEFLLATVFAVLPVIGTVYWGLMSWQRIAAGLALAVVAAAWLARKFNRRLGGYTGDCLGAVQQFSETAFYLGVLAVAPGFIGN</sequence>
<evidence type="ECO:0000256" key="12">
    <source>
        <dbReference type="ARBA" id="ARBA00022989"/>
    </source>
</evidence>
<evidence type="ECO:0000256" key="4">
    <source>
        <dbReference type="ARBA" id="ARBA00010561"/>
    </source>
</evidence>
<dbReference type="HAMAP" id="MF_00719">
    <property type="entry name" value="CobS"/>
    <property type="match status" value="1"/>
</dbReference>
<comment type="caution">
    <text evidence="20">The sequence shown here is derived from an EMBL/GenBank/DDBJ whole genome shotgun (WGS) entry which is preliminary data.</text>
</comment>
<feature type="transmembrane region" description="Helical" evidence="19">
    <location>
        <begin position="128"/>
        <end position="147"/>
    </location>
</feature>
<evidence type="ECO:0000256" key="9">
    <source>
        <dbReference type="ARBA" id="ARBA00022679"/>
    </source>
</evidence>
<evidence type="ECO:0000256" key="10">
    <source>
        <dbReference type="ARBA" id="ARBA00022692"/>
    </source>
</evidence>
<feature type="transmembrane region" description="Helical" evidence="19">
    <location>
        <begin position="55"/>
        <end position="74"/>
    </location>
</feature>
<keyword evidence="12 19" id="KW-1133">Transmembrane helix</keyword>
<keyword evidence="10 19" id="KW-0812">Transmembrane</keyword>
<evidence type="ECO:0000256" key="19">
    <source>
        <dbReference type="HAMAP-Rule" id="MF_00719"/>
    </source>
</evidence>
<comment type="function">
    <text evidence="14 19">Joins adenosylcobinamide-GDP and alpha-ribazole to generate adenosylcobalamin (Ado-cobalamin). Also synthesizes adenosylcobalamin 5'-phosphate from adenosylcobinamide-GDP and alpha-ribazole 5'-phosphate.</text>
</comment>
<evidence type="ECO:0000256" key="8">
    <source>
        <dbReference type="ARBA" id="ARBA00022573"/>
    </source>
</evidence>
<feature type="transmembrane region" description="Helical" evidence="19">
    <location>
        <begin position="153"/>
        <end position="177"/>
    </location>
</feature>
<evidence type="ECO:0000256" key="1">
    <source>
        <dbReference type="ARBA" id="ARBA00001946"/>
    </source>
</evidence>
<dbReference type="PANTHER" id="PTHR34148">
    <property type="entry name" value="ADENOSYLCOBINAMIDE-GDP RIBAZOLETRANSFERASE"/>
    <property type="match status" value="1"/>
</dbReference>
<comment type="subcellular location">
    <subcellularLocation>
        <location evidence="2 19">Cell membrane</location>
        <topology evidence="2 19">Multi-pass membrane protein</topology>
    </subcellularLocation>
</comment>
<evidence type="ECO:0000256" key="6">
    <source>
        <dbReference type="ARBA" id="ARBA00015850"/>
    </source>
</evidence>
<keyword evidence="11 19" id="KW-0460">Magnesium</keyword>
<name>A0ABW8EX79_9BURK</name>
<gene>
    <name evidence="19" type="primary">cobS</name>
    <name evidence="20" type="ORF">ACIPEN_04920</name>
</gene>
<keyword evidence="13 19" id="KW-0472">Membrane</keyword>
<proteinExistence type="inferred from homology"/>
<dbReference type="NCBIfam" id="TIGR00317">
    <property type="entry name" value="cobS"/>
    <property type="match status" value="1"/>
</dbReference>
<accession>A0ABW8EX79</accession>
<evidence type="ECO:0000256" key="11">
    <source>
        <dbReference type="ARBA" id="ARBA00022842"/>
    </source>
</evidence>
<dbReference type="InterPro" id="IPR003805">
    <property type="entry name" value="CobS"/>
</dbReference>
<dbReference type="Proteomes" id="UP001617427">
    <property type="component" value="Unassembled WGS sequence"/>
</dbReference>
<evidence type="ECO:0000256" key="15">
    <source>
        <dbReference type="ARBA" id="ARBA00032605"/>
    </source>
</evidence>
<evidence type="ECO:0000256" key="13">
    <source>
        <dbReference type="ARBA" id="ARBA00023136"/>
    </source>
</evidence>
<keyword evidence="21" id="KW-1185">Reference proteome</keyword>
<evidence type="ECO:0000313" key="20">
    <source>
        <dbReference type="EMBL" id="MFJ3045157.1"/>
    </source>
</evidence>
<protein>
    <recommendedName>
        <fullName evidence="6 19">Adenosylcobinamide-GDP ribazoletransferase</fullName>
        <ecNumber evidence="5 19">2.7.8.26</ecNumber>
    </recommendedName>
    <alternativeName>
        <fullName evidence="16 19">Cobalamin synthase</fullName>
    </alternativeName>
    <alternativeName>
        <fullName evidence="15 19">Cobalamin-5'-phosphate synthase</fullName>
    </alternativeName>
</protein>
<comment type="catalytic activity">
    <reaction evidence="17 19">
        <text>alpha-ribazole + adenosylcob(III)inamide-GDP = adenosylcob(III)alamin + GMP + H(+)</text>
        <dbReference type="Rhea" id="RHEA:16049"/>
        <dbReference type="ChEBI" id="CHEBI:10329"/>
        <dbReference type="ChEBI" id="CHEBI:15378"/>
        <dbReference type="ChEBI" id="CHEBI:18408"/>
        <dbReference type="ChEBI" id="CHEBI:58115"/>
        <dbReference type="ChEBI" id="CHEBI:60487"/>
        <dbReference type="EC" id="2.7.8.26"/>
    </reaction>
</comment>
<evidence type="ECO:0000256" key="17">
    <source>
        <dbReference type="ARBA" id="ARBA00048623"/>
    </source>
</evidence>
<dbReference type="NCBIfam" id="NF001277">
    <property type="entry name" value="PRK00235.1-3"/>
    <property type="match status" value="1"/>
</dbReference>
<evidence type="ECO:0000256" key="5">
    <source>
        <dbReference type="ARBA" id="ARBA00013200"/>
    </source>
</evidence>
<organism evidence="20 21">
    <name type="scientific">Herbaspirillum chlorophenolicum</name>
    <dbReference type="NCBI Taxonomy" id="211589"/>
    <lineage>
        <taxon>Bacteria</taxon>
        <taxon>Pseudomonadati</taxon>
        <taxon>Pseudomonadota</taxon>
        <taxon>Betaproteobacteria</taxon>
        <taxon>Burkholderiales</taxon>
        <taxon>Oxalobacteraceae</taxon>
        <taxon>Herbaspirillum</taxon>
    </lineage>
</organism>
<feature type="transmembrane region" description="Helical" evidence="19">
    <location>
        <begin position="198"/>
        <end position="217"/>
    </location>
</feature>
<evidence type="ECO:0000256" key="18">
    <source>
        <dbReference type="ARBA" id="ARBA00049504"/>
    </source>
</evidence>
<feature type="transmembrane region" description="Helical" evidence="19">
    <location>
        <begin position="223"/>
        <end position="238"/>
    </location>
</feature>
<feature type="transmembrane region" description="Helical" evidence="19">
    <location>
        <begin position="80"/>
        <end position="98"/>
    </location>
</feature>
<evidence type="ECO:0000256" key="14">
    <source>
        <dbReference type="ARBA" id="ARBA00025228"/>
    </source>
</evidence>
<dbReference type="PANTHER" id="PTHR34148:SF1">
    <property type="entry name" value="ADENOSYLCOBINAMIDE-GDP RIBAZOLETRANSFERASE"/>
    <property type="match status" value="1"/>
</dbReference>
<evidence type="ECO:0000256" key="7">
    <source>
        <dbReference type="ARBA" id="ARBA00022475"/>
    </source>
</evidence>
<comment type="pathway">
    <text evidence="3 19">Cofactor biosynthesis; adenosylcobalamin biosynthesis; adenosylcobalamin from cob(II)yrinate a,c-diamide: step 7/7.</text>
</comment>
<dbReference type="RefSeq" id="WP_402698580.1">
    <property type="nucleotide sequence ID" value="NZ_JBIUZV010000002.1"/>
</dbReference>
<evidence type="ECO:0000256" key="2">
    <source>
        <dbReference type="ARBA" id="ARBA00004651"/>
    </source>
</evidence>
<evidence type="ECO:0000256" key="16">
    <source>
        <dbReference type="ARBA" id="ARBA00032853"/>
    </source>
</evidence>
<keyword evidence="8 19" id="KW-0169">Cobalamin biosynthesis</keyword>
<dbReference type="GO" id="GO:0051073">
    <property type="term" value="F:adenosylcobinamide-GDP ribazoletransferase activity"/>
    <property type="evidence" value="ECO:0007669"/>
    <property type="project" value="UniProtKB-EC"/>
</dbReference>